<dbReference type="EMBL" id="FQWV01000001">
    <property type="protein sequence ID" value="SHG42192.1"/>
    <property type="molecule type" value="Genomic_DNA"/>
</dbReference>
<evidence type="ECO:0000256" key="5">
    <source>
        <dbReference type="ARBA" id="ARBA00022827"/>
    </source>
</evidence>
<evidence type="ECO:0000256" key="3">
    <source>
        <dbReference type="ARBA" id="ARBA00007588"/>
    </source>
</evidence>
<comment type="pathway">
    <text evidence="2">Siderophore biosynthesis.</text>
</comment>
<dbReference type="InterPro" id="IPR025700">
    <property type="entry name" value="Lys/Orn_oxygenase"/>
</dbReference>
<dbReference type="RefSeq" id="WP_073306551.1">
    <property type="nucleotide sequence ID" value="NZ_FQWV01000001.1"/>
</dbReference>
<dbReference type="STRING" id="43928.SAMN05443636_0201"/>
<dbReference type="GO" id="GO:0016491">
    <property type="term" value="F:oxidoreductase activity"/>
    <property type="evidence" value="ECO:0007669"/>
    <property type="project" value="UniProtKB-KW"/>
</dbReference>
<reference evidence="9 10" key="1">
    <citation type="submission" date="2016-11" db="EMBL/GenBank/DDBJ databases">
        <authorList>
            <person name="Jaros S."/>
            <person name="Januszkiewicz K."/>
            <person name="Wedrychowicz H."/>
        </authorList>
    </citation>
    <scope>NUCLEOTIDE SEQUENCE [LARGE SCALE GENOMIC DNA]</scope>
    <source>
        <strain evidence="9 10">DSM 9297</strain>
    </source>
</reference>
<dbReference type="InterPro" id="IPR036188">
    <property type="entry name" value="FAD/NAD-bd_sf"/>
</dbReference>
<dbReference type="Pfam" id="PF13434">
    <property type="entry name" value="Lys_Orn_oxgnase"/>
    <property type="match status" value="1"/>
</dbReference>
<evidence type="ECO:0000313" key="9">
    <source>
        <dbReference type="EMBL" id="SHG42192.1"/>
    </source>
</evidence>
<name>A0A1M5JNM9_9EURY</name>
<organism evidence="9 10">
    <name type="scientific">Halobaculum gomorrense</name>
    <dbReference type="NCBI Taxonomy" id="43928"/>
    <lineage>
        <taxon>Archaea</taxon>
        <taxon>Methanobacteriati</taxon>
        <taxon>Methanobacteriota</taxon>
        <taxon>Stenosarchaea group</taxon>
        <taxon>Halobacteria</taxon>
        <taxon>Halobacteriales</taxon>
        <taxon>Haloferacaceae</taxon>
        <taxon>Halobaculum</taxon>
    </lineage>
</organism>
<evidence type="ECO:0000256" key="8">
    <source>
        <dbReference type="SAM" id="MobiDB-lite"/>
    </source>
</evidence>
<feature type="region of interest" description="Disordered" evidence="8">
    <location>
        <begin position="488"/>
        <end position="518"/>
    </location>
</feature>
<comment type="cofactor">
    <cofactor evidence="1">
        <name>FAD</name>
        <dbReference type="ChEBI" id="CHEBI:57692"/>
    </cofactor>
</comment>
<evidence type="ECO:0000256" key="7">
    <source>
        <dbReference type="ARBA" id="ARBA00023002"/>
    </source>
</evidence>
<evidence type="ECO:0000256" key="2">
    <source>
        <dbReference type="ARBA" id="ARBA00004924"/>
    </source>
</evidence>
<feature type="compositionally biased region" description="Basic and acidic residues" evidence="8">
    <location>
        <begin position="17"/>
        <end position="38"/>
    </location>
</feature>
<evidence type="ECO:0000256" key="6">
    <source>
        <dbReference type="ARBA" id="ARBA00022857"/>
    </source>
</evidence>
<dbReference type="AlphaFoldDB" id="A0A1M5JNM9"/>
<feature type="compositionally biased region" description="Basic and acidic residues" evidence="8">
    <location>
        <begin position="494"/>
        <end position="518"/>
    </location>
</feature>
<comment type="similarity">
    <text evidence="3">Belongs to the lysine N(6)-hydroxylase/L-ornithine N(5)-oxygenase family.</text>
</comment>
<accession>A0A1M5JNM9</accession>
<dbReference type="PANTHER" id="PTHR42802">
    <property type="entry name" value="MONOOXYGENASE"/>
    <property type="match status" value="1"/>
</dbReference>
<keyword evidence="10" id="KW-1185">Reference proteome</keyword>
<evidence type="ECO:0000313" key="10">
    <source>
        <dbReference type="Proteomes" id="UP000184357"/>
    </source>
</evidence>
<feature type="region of interest" description="Disordered" evidence="8">
    <location>
        <begin position="1"/>
        <end position="38"/>
    </location>
</feature>
<dbReference type="Proteomes" id="UP000184357">
    <property type="component" value="Unassembled WGS sequence"/>
</dbReference>
<dbReference type="SUPFAM" id="SSF51905">
    <property type="entry name" value="FAD/NAD(P)-binding domain"/>
    <property type="match status" value="1"/>
</dbReference>
<keyword evidence="4" id="KW-0285">Flavoprotein</keyword>
<feature type="compositionally biased region" description="Gly residues" evidence="8">
    <location>
        <begin position="1"/>
        <end position="13"/>
    </location>
</feature>
<sequence>MSGGSTDAAGGGDVDGDADRADPADSVDRDPADGDPDRVRDLVGVGLGPFDLGLAALIEGSDDVPLSAVFLEQKPAFVWHEGMLIEGTTLEVPFLADLVTLADPTNPYSYLNYLRERDRLYEFYFYETFQIPRREYDDYCRWVAESLECARFSRRVVDIEPVGQEHPEANFRVTAIRPEDPAEPAATDPDAPAVERYRYLARDLVVGVGSRPYVPEAFRGFPDDEVFHTAGYLPNRESVLEAESIAVVGSGQSAAEVFQDLLDRQPERGYRLDWVTRSDGFFPMEYSKLGLQHFTPEYTDYVYDLPQPLKDDLIPEQDLLYKGIDPDTSDEIYETLYEHSVGDRDPDVGMIAMTEVEGIERVGPGRYRVDCRQRQEDTAFAFETEAVVLGTGYQRPTPSFLSSLEPRIDRDEHGRPRVGREYALEGDLPGEVFVQNAEVHTHGVGAPDLGLGTYRNAVILDRLLADSPYPVDRDTVFQDFSPARYVEDVPAGRLRGEADGSDSGDDRGRPAEPPRGDD</sequence>
<dbReference type="Gene3D" id="3.50.50.60">
    <property type="entry name" value="FAD/NAD(P)-binding domain"/>
    <property type="match status" value="1"/>
</dbReference>
<protein>
    <submittedName>
        <fullName evidence="9">Lysine N6-hydroxylase</fullName>
    </submittedName>
</protein>
<keyword evidence="5" id="KW-0274">FAD</keyword>
<evidence type="ECO:0000256" key="4">
    <source>
        <dbReference type="ARBA" id="ARBA00022630"/>
    </source>
</evidence>
<keyword evidence="6" id="KW-0521">NADP</keyword>
<evidence type="ECO:0000256" key="1">
    <source>
        <dbReference type="ARBA" id="ARBA00001974"/>
    </source>
</evidence>
<proteinExistence type="inferred from homology"/>
<gene>
    <name evidence="9" type="ORF">SAMN05443636_0201</name>
</gene>
<keyword evidence="7" id="KW-0560">Oxidoreductase</keyword>
<dbReference type="PANTHER" id="PTHR42802:SF1">
    <property type="entry name" value="L-ORNITHINE N(5)-MONOOXYGENASE"/>
    <property type="match status" value="1"/>
</dbReference>
<dbReference type="OrthoDB" id="224622at2157"/>